<dbReference type="RefSeq" id="WP_144250790.1">
    <property type="nucleotide sequence ID" value="NZ_VLPK01000008.1"/>
</dbReference>
<keyword evidence="3" id="KW-1185">Reference proteome</keyword>
<reference evidence="2 3" key="1">
    <citation type="submission" date="2019-07" db="EMBL/GenBank/DDBJ databases">
        <authorList>
            <person name="Huq M.A."/>
        </authorList>
    </citation>
    <scope>NUCLEOTIDE SEQUENCE [LARGE SCALE GENOMIC DNA]</scope>
    <source>
        <strain evidence="2 3">MAH-19</strain>
    </source>
</reference>
<evidence type="ECO:0000313" key="3">
    <source>
        <dbReference type="Proteomes" id="UP000318733"/>
    </source>
</evidence>
<gene>
    <name evidence="2" type="ORF">FO440_23640</name>
</gene>
<organism evidence="2 3">
    <name type="scientific">Mucilaginibacter corticis</name>
    <dbReference type="NCBI Taxonomy" id="2597670"/>
    <lineage>
        <taxon>Bacteria</taxon>
        <taxon>Pseudomonadati</taxon>
        <taxon>Bacteroidota</taxon>
        <taxon>Sphingobacteriia</taxon>
        <taxon>Sphingobacteriales</taxon>
        <taxon>Sphingobacteriaceae</taxon>
        <taxon>Mucilaginibacter</taxon>
    </lineage>
</organism>
<dbReference type="EMBL" id="VLPK01000008">
    <property type="protein sequence ID" value="TSJ35916.1"/>
    <property type="molecule type" value="Genomic_DNA"/>
</dbReference>
<evidence type="ECO:0000259" key="1">
    <source>
        <dbReference type="Pfam" id="PF13460"/>
    </source>
</evidence>
<dbReference type="Gene3D" id="3.40.50.720">
    <property type="entry name" value="NAD(P)-binding Rossmann-like Domain"/>
    <property type="match status" value="1"/>
</dbReference>
<dbReference type="GO" id="GO:0005737">
    <property type="term" value="C:cytoplasm"/>
    <property type="evidence" value="ECO:0007669"/>
    <property type="project" value="TreeGrafter"/>
</dbReference>
<accession>A0A556M805</accession>
<dbReference type="PANTHER" id="PTHR48079:SF6">
    <property type="entry name" value="NAD(P)-BINDING DOMAIN-CONTAINING PROTEIN-RELATED"/>
    <property type="match status" value="1"/>
</dbReference>
<dbReference type="Pfam" id="PF13460">
    <property type="entry name" value="NAD_binding_10"/>
    <property type="match status" value="1"/>
</dbReference>
<dbReference type="InterPro" id="IPR036291">
    <property type="entry name" value="NAD(P)-bd_dom_sf"/>
</dbReference>
<dbReference type="Pfam" id="PF11066">
    <property type="entry name" value="DUF2867"/>
    <property type="match status" value="1"/>
</dbReference>
<sequence>MKILLTGSTGYIGKRILPALLEKGHEVVCMVRDKDRLDIKKYKAGQVSVVEADLMKPPTLKKLPKDIDAAYYLVHSMNMSGGDFSKEEKRSAVHFVEFMDSTDAQQIIYLGGIVNEKQLSKHLESRKAVEEELRKSKVPVTALRAGIIVGSGSASFEIIRDLVEKLPVMVAPRWLKTKCQPIAIRNVVQLLTGVLHKKYTYNQHFDIYGPDTLTYKQMLLQFAQVRKLKRRVYVVPLFTPRLSSYWLYFVTSTSYPLAKNLVDSMKVDVIAGKNELSGRLQVELIPYKEAIKMAFEKIEQNMVLSSWNDAGDNSIFAKGLATHIEIPKFGVFKNRQTRETKDPKKALDRIFAIGGRNGWYYANWLWGFRGFLDRLFGGVGLRRGRKNAAEVAPGDALDFWRVIYAGKEDKRLLLYAEMKLPGEAWLEFKIDQKNCVEQTATFRPLGIGGRLYWYAMLPFHHFIFRGMLKKIADPGQNPETKNILKPTPL</sequence>
<dbReference type="SUPFAM" id="SSF51735">
    <property type="entry name" value="NAD(P)-binding Rossmann-fold domains"/>
    <property type="match status" value="1"/>
</dbReference>
<dbReference type="PANTHER" id="PTHR48079">
    <property type="entry name" value="PROTEIN YEEZ"/>
    <property type="match status" value="1"/>
</dbReference>
<comment type="caution">
    <text evidence="2">The sequence shown here is derived from an EMBL/GenBank/DDBJ whole genome shotgun (WGS) entry which is preliminary data.</text>
</comment>
<feature type="domain" description="NAD(P)-binding" evidence="1">
    <location>
        <begin position="7"/>
        <end position="148"/>
    </location>
</feature>
<dbReference type="GO" id="GO:0004029">
    <property type="term" value="F:aldehyde dehydrogenase (NAD+) activity"/>
    <property type="evidence" value="ECO:0007669"/>
    <property type="project" value="TreeGrafter"/>
</dbReference>
<dbReference type="OrthoDB" id="9774199at2"/>
<dbReference type="InterPro" id="IPR021295">
    <property type="entry name" value="DUF2867"/>
</dbReference>
<name>A0A556M805_9SPHI</name>
<dbReference type="InterPro" id="IPR016040">
    <property type="entry name" value="NAD(P)-bd_dom"/>
</dbReference>
<dbReference type="AlphaFoldDB" id="A0A556M805"/>
<protein>
    <submittedName>
        <fullName evidence="2">SDR family oxidoreductase</fullName>
    </submittedName>
</protein>
<evidence type="ECO:0000313" key="2">
    <source>
        <dbReference type="EMBL" id="TSJ35916.1"/>
    </source>
</evidence>
<dbReference type="InterPro" id="IPR051783">
    <property type="entry name" value="NAD(P)-dependent_oxidoreduct"/>
</dbReference>
<proteinExistence type="predicted"/>
<dbReference type="Proteomes" id="UP000318733">
    <property type="component" value="Unassembled WGS sequence"/>
</dbReference>